<dbReference type="SUPFAM" id="SSF51905">
    <property type="entry name" value="FAD/NAD(P)-binding domain"/>
    <property type="match status" value="1"/>
</dbReference>
<dbReference type="PANTHER" id="PTHR42784">
    <property type="entry name" value="PYRANOSE 2-OXIDASE"/>
    <property type="match status" value="1"/>
</dbReference>
<dbReference type="InterPro" id="IPR007867">
    <property type="entry name" value="GMC_OxRtase_C"/>
</dbReference>
<name>A0A5B8LZJ6_9HYPH</name>
<dbReference type="AlphaFoldDB" id="A0A5B8LZJ6"/>
<dbReference type="Pfam" id="PF13618">
    <property type="entry name" value="Gluconate_2-dh3"/>
    <property type="match status" value="1"/>
</dbReference>
<evidence type="ECO:0000256" key="2">
    <source>
        <dbReference type="ARBA" id="ARBA00010790"/>
    </source>
</evidence>
<dbReference type="Pfam" id="PF05199">
    <property type="entry name" value="GMC_oxred_C"/>
    <property type="match status" value="1"/>
</dbReference>
<organism evidence="9 10">
    <name type="scientific">Devosia ginsengisoli</name>
    <dbReference type="NCBI Taxonomy" id="400770"/>
    <lineage>
        <taxon>Bacteria</taxon>
        <taxon>Pseudomonadati</taxon>
        <taxon>Pseudomonadota</taxon>
        <taxon>Alphaproteobacteria</taxon>
        <taxon>Hyphomicrobiales</taxon>
        <taxon>Devosiaceae</taxon>
        <taxon>Devosia</taxon>
    </lineage>
</organism>
<dbReference type="KEGG" id="dea:FPZ08_19865"/>
<protein>
    <submittedName>
        <fullName evidence="9">FAD-dependent oxidoreductase</fullName>
    </submittedName>
</protein>
<dbReference type="Gene3D" id="3.50.50.60">
    <property type="entry name" value="FAD/NAD(P)-binding domain"/>
    <property type="match status" value="2"/>
</dbReference>
<keyword evidence="10" id="KW-1185">Reference proteome</keyword>
<comment type="similarity">
    <text evidence="2">Belongs to the GMC oxidoreductase family.</text>
</comment>
<feature type="domain" description="Glucose-methanol-choline oxidoreductase C-terminal" evidence="8">
    <location>
        <begin position="597"/>
        <end position="716"/>
    </location>
</feature>
<dbReference type="EMBL" id="CP042304">
    <property type="protein sequence ID" value="QDZ12800.1"/>
    <property type="molecule type" value="Genomic_DNA"/>
</dbReference>
<accession>A0A5B8LZJ6</accession>
<evidence type="ECO:0000259" key="8">
    <source>
        <dbReference type="Pfam" id="PF05199"/>
    </source>
</evidence>
<proteinExistence type="inferred from homology"/>
<sequence length="729" mass="79037">MAPTDGSSGDRPRARLALSESEAALLGAVFDRMFPDDGDGRSASRMGAVDYVDGALAGVEAENLTAYRRLFDWLSISAMARWKRPATQLADSQLDQLIAELERGAVADGFSLLRRDLLRGLFADPAYGGNRDMSGWKFLRHPGLGKDDTHPQGLSDWTASDSAPLPEAFDPEAGRRPPGQNVDVVIIGGGAVGSVVAARLAHRGLKVVVLEAGPWRSRASYRPDELGQAFYGRAALGPKFNAESPRWVRNTADAEDRPLTFSLGRMANGVGGSSVLYGARFRRFHPHHFQQHSAIVSRGLAGELPAASSLVDWPITYDDLEPYYTELEWMIGVAGEPSPFTPRSRPLPYKPLRPFPVGEAFSSAAGQLGYQPYAIPVGRVGAARDGITPTYDPWDEGIGADTSERWTPLDTLLPAALATGNLDLRTMCRALRIVTDSSGRARGVIYRDPDGRERQQDARATIVAAYTFETVRLLALSGNDTRPDGLGNQHGQLGLSYMSKMFPQVVGQFNDKVFNRHTGPGGQAVIIEDLMADGAIAVPGIVGGGTLSTENQLLPLQIASDLAPLDAPRWGAGYKQHLRGWNSRAAIKIQADALPLSTNRLMLDPRWRDRSGVGDPVMRVVWDLCEPDRRLYEHMQKRAEQLLREMGAHRIGRGPIETGVGCCHDLGGARAGQDPALSVVDPNWQVHDTPGLYVYSGATFSTCPGINPTLTIWAWALRNADDLARSLGA</sequence>
<evidence type="ECO:0000259" key="7">
    <source>
        <dbReference type="Pfam" id="PF00732"/>
    </source>
</evidence>
<dbReference type="PANTHER" id="PTHR42784:SF1">
    <property type="entry name" value="PYRANOSE 2-OXIDASE"/>
    <property type="match status" value="1"/>
</dbReference>
<evidence type="ECO:0000256" key="4">
    <source>
        <dbReference type="ARBA" id="ARBA00022827"/>
    </source>
</evidence>
<feature type="domain" description="Glucose-methanol-choline oxidoreductase N-terminal" evidence="7">
    <location>
        <begin position="183"/>
        <end position="479"/>
    </location>
</feature>
<dbReference type="OrthoDB" id="9798604at2"/>
<feature type="region of interest" description="Disordered" evidence="6">
    <location>
        <begin position="149"/>
        <end position="177"/>
    </location>
</feature>
<comment type="cofactor">
    <cofactor evidence="1">
        <name>FAD</name>
        <dbReference type="ChEBI" id="CHEBI:57692"/>
    </cofactor>
</comment>
<dbReference type="InterPro" id="IPR051473">
    <property type="entry name" value="P2Ox-like"/>
</dbReference>
<evidence type="ECO:0000256" key="5">
    <source>
        <dbReference type="ARBA" id="ARBA00023002"/>
    </source>
</evidence>
<dbReference type="InterPro" id="IPR027056">
    <property type="entry name" value="Gluconate_2DH_su3"/>
</dbReference>
<evidence type="ECO:0000256" key="6">
    <source>
        <dbReference type="SAM" id="MobiDB-lite"/>
    </source>
</evidence>
<dbReference type="RefSeq" id="WP_146292164.1">
    <property type="nucleotide sequence ID" value="NZ_CP042304.1"/>
</dbReference>
<dbReference type="Pfam" id="PF00732">
    <property type="entry name" value="GMC_oxred_N"/>
    <property type="match status" value="1"/>
</dbReference>
<dbReference type="Proteomes" id="UP000315364">
    <property type="component" value="Chromosome"/>
</dbReference>
<evidence type="ECO:0000256" key="1">
    <source>
        <dbReference type="ARBA" id="ARBA00001974"/>
    </source>
</evidence>
<dbReference type="GO" id="GO:0050660">
    <property type="term" value="F:flavin adenine dinucleotide binding"/>
    <property type="evidence" value="ECO:0007669"/>
    <property type="project" value="InterPro"/>
</dbReference>
<keyword evidence="5" id="KW-0560">Oxidoreductase</keyword>
<reference evidence="9 10" key="1">
    <citation type="submission" date="2019-07" db="EMBL/GenBank/DDBJ databases">
        <title>Full genome sequence of Devosia sp. Gsoil 520.</title>
        <authorList>
            <person name="Im W.-T."/>
        </authorList>
    </citation>
    <scope>NUCLEOTIDE SEQUENCE [LARGE SCALE GENOMIC DNA]</scope>
    <source>
        <strain evidence="9 10">Gsoil 520</strain>
    </source>
</reference>
<dbReference type="GO" id="GO:0016614">
    <property type="term" value="F:oxidoreductase activity, acting on CH-OH group of donors"/>
    <property type="evidence" value="ECO:0007669"/>
    <property type="project" value="InterPro"/>
</dbReference>
<evidence type="ECO:0000313" key="10">
    <source>
        <dbReference type="Proteomes" id="UP000315364"/>
    </source>
</evidence>
<evidence type="ECO:0000256" key="3">
    <source>
        <dbReference type="ARBA" id="ARBA00022630"/>
    </source>
</evidence>
<dbReference type="InterPro" id="IPR000172">
    <property type="entry name" value="GMC_OxRdtase_N"/>
</dbReference>
<dbReference type="InterPro" id="IPR036188">
    <property type="entry name" value="FAD/NAD-bd_sf"/>
</dbReference>
<gene>
    <name evidence="9" type="ORF">FPZ08_19865</name>
</gene>
<keyword evidence="4" id="KW-0274">FAD</keyword>
<keyword evidence="3" id="KW-0285">Flavoprotein</keyword>
<dbReference type="SUPFAM" id="SSF54373">
    <property type="entry name" value="FAD-linked reductases, C-terminal domain"/>
    <property type="match status" value="1"/>
</dbReference>
<evidence type="ECO:0000313" key="9">
    <source>
        <dbReference type="EMBL" id="QDZ12800.1"/>
    </source>
</evidence>